<feature type="domain" description="Methyl-accepting transducer" evidence="6">
    <location>
        <begin position="456"/>
        <end position="685"/>
    </location>
</feature>
<feature type="domain" description="HAMP" evidence="7">
    <location>
        <begin position="280"/>
        <end position="316"/>
    </location>
</feature>
<sequence length="712" mass="76600">MKGVNVKNFLMRFRVGTRLSAAFAILIAVAMSIVASGLWTLSRAERSMDSIVKESMERIRLSKSMASANMQISISLRELIMLQDKDVQASLMRKIAEQRKVYDEARDALYATPADEEGKRIRAVITEKRLAARRVNDSVVEAASQGDVVQATKLLAEGDVLLNEWQAAIFANAELQERLADASYREAQAASASGRTMLITAGLLAIVLSIALAIAITRSLTVPLEQATRTANAIALGGIENLIKVEGRDETAALLRSMSAMQDRIKALIADQEEMASAQAEGRTSHRIDSSRHPGAFGQLAIDTNAMVERSNMLIEQIVDIAQHYAIGDMSVRMEALPGDQTAITEAMETTRSNLLAINEEIRRLVQAAALGDFSQRGTSDGFSHSFREMIDNLNQMFDVSDRSLSSIASLLGAVAQGDLTYRVAGQFSGVFAKMRDAANSSSEQLGSIVRGIQDGAGVIRVSAAEVSKGSSDLSRRTEQQAANLEETAASMEELTSTVRQNADHALQASKLASDAGELALQGGRAVDRAMERMEKVEGSSQRIADITTVIDGIAFQTNILALNAAVEAARAGDQGRGFAVVASEVRTLAQRSAEAAEEIKQLIDRSVQDVVDSSNEVRQTGATIHQVVESVQRVRDMITEISAASQEQTAGIEQVNQAVMQMDEVTQQNAALVEEASAAAGAVEDQADGLAQAVAFFKVNTEFRPRLVHAS</sequence>
<dbReference type="SUPFAM" id="SSF58104">
    <property type="entry name" value="Methyl-accepting chemotaxis protein (MCP) signaling domain"/>
    <property type="match status" value="1"/>
</dbReference>
<dbReference type="PANTHER" id="PTHR43531">
    <property type="entry name" value="PROTEIN ICFG"/>
    <property type="match status" value="1"/>
</dbReference>
<evidence type="ECO:0000259" key="7">
    <source>
        <dbReference type="PROSITE" id="PS50885"/>
    </source>
</evidence>
<dbReference type="CDD" id="cd11386">
    <property type="entry name" value="MCP_signal"/>
    <property type="match status" value="1"/>
</dbReference>
<dbReference type="InterPro" id="IPR003660">
    <property type="entry name" value="HAMP_dom"/>
</dbReference>
<name>A0ABW1MWZ1_9GAMM</name>
<dbReference type="InterPro" id="IPR004089">
    <property type="entry name" value="MCPsignal_dom"/>
</dbReference>
<keyword evidence="5" id="KW-0472">Membrane</keyword>
<dbReference type="InterPro" id="IPR051310">
    <property type="entry name" value="MCP_chemotaxis"/>
</dbReference>
<dbReference type="Pfam" id="PF12729">
    <property type="entry name" value="4HB_MCP_1"/>
    <property type="match status" value="1"/>
</dbReference>
<evidence type="ECO:0000256" key="2">
    <source>
        <dbReference type="ARBA" id="ARBA00023224"/>
    </source>
</evidence>
<dbReference type="InterPro" id="IPR024478">
    <property type="entry name" value="HlyB_4HB_MCP"/>
</dbReference>
<keyword evidence="9" id="KW-1185">Reference proteome</keyword>
<comment type="caution">
    <text evidence="8">The sequence shown here is derived from an EMBL/GenBank/DDBJ whole genome shotgun (WGS) entry which is preliminary data.</text>
</comment>
<dbReference type="Pfam" id="PF18947">
    <property type="entry name" value="HAMP_2"/>
    <property type="match status" value="1"/>
</dbReference>
<dbReference type="Pfam" id="PF00672">
    <property type="entry name" value="HAMP"/>
    <property type="match status" value="1"/>
</dbReference>
<proteinExistence type="inferred from homology"/>
<dbReference type="PRINTS" id="PR00260">
    <property type="entry name" value="CHEMTRNSDUCR"/>
</dbReference>
<keyword evidence="2 4" id="KW-0807">Transducer</keyword>
<feature type="transmembrane region" description="Helical" evidence="5">
    <location>
        <begin position="20"/>
        <end position="41"/>
    </location>
</feature>
<feature type="transmembrane region" description="Helical" evidence="5">
    <location>
        <begin position="197"/>
        <end position="216"/>
    </location>
</feature>
<dbReference type="Proteomes" id="UP001596115">
    <property type="component" value="Unassembled WGS sequence"/>
</dbReference>
<evidence type="ECO:0000256" key="1">
    <source>
        <dbReference type="ARBA" id="ARBA00022481"/>
    </source>
</evidence>
<reference evidence="8 9" key="1">
    <citation type="submission" date="2024-09" db="EMBL/GenBank/DDBJ databases">
        <title>Whole genome analysis of Stenotrophomonas geniculata MK-1, and its biological control impact on peanut foliage fungus diseases.</title>
        <authorList>
            <person name="Ahsan T."/>
        </authorList>
    </citation>
    <scope>NUCLEOTIDE SEQUENCE [LARGE SCALE GENOMIC DNA]</scope>
    <source>
        <strain evidence="8 9">MK-1</strain>
    </source>
</reference>
<dbReference type="EMBL" id="JBHRFL010000002">
    <property type="protein sequence ID" value="MFC6068515.1"/>
    <property type="molecule type" value="Genomic_DNA"/>
</dbReference>
<dbReference type="CDD" id="cd19411">
    <property type="entry name" value="MCP2201-like_sensor"/>
    <property type="match status" value="1"/>
</dbReference>
<dbReference type="SMART" id="SM00283">
    <property type="entry name" value="MA"/>
    <property type="match status" value="1"/>
</dbReference>
<gene>
    <name evidence="8" type="ORF">ACFLLB_02905</name>
</gene>
<organism evidence="8 9">
    <name type="scientific">Stenotrophomonas geniculata</name>
    <dbReference type="NCBI Taxonomy" id="86188"/>
    <lineage>
        <taxon>Bacteria</taxon>
        <taxon>Pseudomonadati</taxon>
        <taxon>Pseudomonadota</taxon>
        <taxon>Gammaproteobacteria</taxon>
        <taxon>Lysobacterales</taxon>
        <taxon>Lysobacteraceae</taxon>
        <taxon>Stenotrophomonas</taxon>
    </lineage>
</organism>
<dbReference type="InterPro" id="IPR004090">
    <property type="entry name" value="Chemotax_Me-accpt_rcpt"/>
</dbReference>
<dbReference type="PANTHER" id="PTHR43531:SF14">
    <property type="entry name" value="METHYL-ACCEPTING CHEMOTAXIS PROTEIN I-RELATED"/>
    <property type="match status" value="1"/>
</dbReference>
<evidence type="ECO:0000259" key="6">
    <source>
        <dbReference type="PROSITE" id="PS50111"/>
    </source>
</evidence>
<feature type="domain" description="HAMP" evidence="7">
    <location>
        <begin position="403"/>
        <end position="451"/>
    </location>
</feature>
<comment type="similarity">
    <text evidence="3">Belongs to the methyl-accepting chemotaxis (MCP) protein family.</text>
</comment>
<evidence type="ECO:0000313" key="8">
    <source>
        <dbReference type="EMBL" id="MFC6068515.1"/>
    </source>
</evidence>
<dbReference type="Gene3D" id="1.10.287.950">
    <property type="entry name" value="Methyl-accepting chemotaxis protein"/>
    <property type="match status" value="1"/>
</dbReference>
<dbReference type="SMART" id="SM00304">
    <property type="entry name" value="HAMP"/>
    <property type="match status" value="3"/>
</dbReference>
<dbReference type="Gene3D" id="1.20.120.1530">
    <property type="match status" value="2"/>
</dbReference>
<dbReference type="InterPro" id="IPR041395">
    <property type="entry name" value="McpB_HAMP_3rd"/>
</dbReference>
<dbReference type="PROSITE" id="PS50111">
    <property type="entry name" value="CHEMOTAXIS_TRANSDUC_2"/>
    <property type="match status" value="1"/>
</dbReference>
<protein>
    <submittedName>
        <fullName evidence="8">Methyl-accepting chemotaxis protein</fullName>
    </submittedName>
</protein>
<feature type="domain" description="HAMP" evidence="7">
    <location>
        <begin position="218"/>
        <end position="270"/>
    </location>
</feature>
<keyword evidence="5" id="KW-1133">Transmembrane helix</keyword>
<dbReference type="Pfam" id="PF18575">
    <property type="entry name" value="HAMP_N3"/>
    <property type="match status" value="1"/>
</dbReference>
<keyword evidence="1" id="KW-0488">Methylation</keyword>
<dbReference type="PROSITE" id="PS50885">
    <property type="entry name" value="HAMP"/>
    <property type="match status" value="3"/>
</dbReference>
<evidence type="ECO:0000313" key="9">
    <source>
        <dbReference type="Proteomes" id="UP001596115"/>
    </source>
</evidence>
<dbReference type="RefSeq" id="WP_367141457.1">
    <property type="nucleotide sequence ID" value="NZ_JBFLAA010000007.1"/>
</dbReference>
<evidence type="ECO:0000256" key="4">
    <source>
        <dbReference type="PROSITE-ProRule" id="PRU00284"/>
    </source>
</evidence>
<keyword evidence="5" id="KW-0812">Transmembrane</keyword>
<evidence type="ECO:0000256" key="5">
    <source>
        <dbReference type="SAM" id="Phobius"/>
    </source>
</evidence>
<dbReference type="InterPro" id="IPR047347">
    <property type="entry name" value="YvaQ-like_sensor"/>
</dbReference>
<dbReference type="Pfam" id="PF00015">
    <property type="entry name" value="MCPsignal"/>
    <property type="match status" value="1"/>
</dbReference>
<accession>A0ABW1MWZ1</accession>
<dbReference type="SUPFAM" id="SSF158472">
    <property type="entry name" value="HAMP domain-like"/>
    <property type="match status" value="1"/>
</dbReference>
<evidence type="ECO:0000256" key="3">
    <source>
        <dbReference type="ARBA" id="ARBA00029447"/>
    </source>
</evidence>